<reference evidence="6" key="1">
    <citation type="submission" date="2016-10" db="EMBL/GenBank/DDBJ databases">
        <authorList>
            <person name="Varghese N."/>
            <person name="Submissions S."/>
        </authorList>
    </citation>
    <scope>NUCLEOTIDE SEQUENCE [LARGE SCALE GENOMIC DNA]</scope>
    <source>
        <strain evidence="6">CGMCC 1.7736</strain>
    </source>
</reference>
<dbReference type="OrthoDB" id="282550at2157"/>
<evidence type="ECO:0000313" key="5">
    <source>
        <dbReference type="EMBL" id="SFR74673.1"/>
    </source>
</evidence>
<dbReference type="Pfam" id="PF07995">
    <property type="entry name" value="GSDH"/>
    <property type="match status" value="1"/>
</dbReference>
<dbReference type="Pfam" id="PF17957">
    <property type="entry name" value="Big_7"/>
    <property type="match status" value="1"/>
</dbReference>
<dbReference type="SMART" id="SM00089">
    <property type="entry name" value="PKD"/>
    <property type="match status" value="2"/>
</dbReference>
<dbReference type="InterPro" id="IPR013320">
    <property type="entry name" value="ConA-like_dom_sf"/>
</dbReference>
<evidence type="ECO:0000256" key="3">
    <source>
        <dbReference type="SAM" id="Phobius"/>
    </source>
</evidence>
<keyword evidence="1" id="KW-0732">Signal</keyword>
<name>A0A1I6J6Q0_9EURY</name>
<evidence type="ECO:0000256" key="2">
    <source>
        <dbReference type="SAM" id="MobiDB-lite"/>
    </source>
</evidence>
<gene>
    <name evidence="5" type="ORF">SAMN04487947_4127</name>
</gene>
<dbReference type="Proteomes" id="UP000198531">
    <property type="component" value="Unassembled WGS sequence"/>
</dbReference>
<dbReference type="Gene3D" id="2.60.40.3440">
    <property type="match status" value="1"/>
</dbReference>
<feature type="compositionally biased region" description="Low complexity" evidence="2">
    <location>
        <begin position="1294"/>
        <end position="1310"/>
    </location>
</feature>
<dbReference type="EMBL" id="FOYT01000006">
    <property type="protein sequence ID" value="SFR74673.1"/>
    <property type="molecule type" value="Genomic_DNA"/>
</dbReference>
<keyword evidence="6" id="KW-1185">Reference proteome</keyword>
<organism evidence="5 6">
    <name type="scientific">Halogeometricum rufum</name>
    <dbReference type="NCBI Taxonomy" id="553469"/>
    <lineage>
        <taxon>Archaea</taxon>
        <taxon>Methanobacteriati</taxon>
        <taxon>Methanobacteriota</taxon>
        <taxon>Stenosarchaea group</taxon>
        <taxon>Halobacteria</taxon>
        <taxon>Halobacteriales</taxon>
        <taxon>Haloferacaceae</taxon>
        <taxon>Halogeometricum</taxon>
    </lineage>
</organism>
<dbReference type="SUPFAM" id="SSF49299">
    <property type="entry name" value="PKD domain"/>
    <property type="match status" value="1"/>
</dbReference>
<evidence type="ECO:0000313" key="6">
    <source>
        <dbReference type="Proteomes" id="UP000198531"/>
    </source>
</evidence>
<dbReference type="Pfam" id="PF18911">
    <property type="entry name" value="PKD_4"/>
    <property type="match status" value="1"/>
</dbReference>
<keyword evidence="3" id="KW-1133">Transmembrane helix</keyword>
<dbReference type="InterPro" id="IPR026371">
    <property type="entry name" value="PGF_CTERM"/>
</dbReference>
<dbReference type="InterPro" id="IPR011041">
    <property type="entry name" value="Quinoprot_gluc/sorb_DH_b-prop"/>
</dbReference>
<feature type="compositionally biased region" description="Acidic residues" evidence="2">
    <location>
        <begin position="1235"/>
        <end position="1253"/>
    </location>
</feature>
<dbReference type="PANTHER" id="PTHR19328">
    <property type="entry name" value="HEDGEHOG-INTERACTING PROTEIN"/>
    <property type="match status" value="1"/>
</dbReference>
<feature type="region of interest" description="Disordered" evidence="2">
    <location>
        <begin position="1226"/>
        <end position="1314"/>
    </location>
</feature>
<feature type="compositionally biased region" description="Low complexity" evidence="2">
    <location>
        <begin position="1446"/>
        <end position="1463"/>
    </location>
</feature>
<dbReference type="PROSITE" id="PS50093">
    <property type="entry name" value="PKD"/>
    <property type="match status" value="1"/>
</dbReference>
<dbReference type="GO" id="GO:0030115">
    <property type="term" value="C:S-layer"/>
    <property type="evidence" value="ECO:0007669"/>
    <property type="project" value="UniProtKB-SubCell"/>
</dbReference>
<feature type="region of interest" description="Disordered" evidence="2">
    <location>
        <begin position="1406"/>
        <end position="1487"/>
    </location>
</feature>
<dbReference type="GO" id="GO:0005886">
    <property type="term" value="C:plasma membrane"/>
    <property type="evidence" value="ECO:0007669"/>
    <property type="project" value="UniProtKB-SubCell"/>
</dbReference>
<keyword evidence="3" id="KW-0472">Membrane</keyword>
<dbReference type="InterPro" id="IPR035986">
    <property type="entry name" value="PKD_dom_sf"/>
</dbReference>
<accession>A0A1I6J6Q0</accession>
<feature type="domain" description="PKD" evidence="4">
    <location>
        <begin position="441"/>
        <end position="519"/>
    </location>
</feature>
<proteinExistence type="predicted"/>
<dbReference type="InterPro" id="IPR000601">
    <property type="entry name" value="PKD_dom"/>
</dbReference>
<dbReference type="SUPFAM" id="SSF50952">
    <property type="entry name" value="Soluble quinoprotein glucose dehydrogenase"/>
    <property type="match status" value="1"/>
</dbReference>
<protein>
    <submittedName>
        <fullName evidence="5">PGF-CTERM protein</fullName>
    </submittedName>
</protein>
<dbReference type="InterPro" id="IPR013783">
    <property type="entry name" value="Ig-like_fold"/>
</dbReference>
<feature type="compositionally biased region" description="Acidic residues" evidence="2">
    <location>
        <begin position="1426"/>
        <end position="1437"/>
    </location>
</feature>
<dbReference type="SUPFAM" id="SSF49899">
    <property type="entry name" value="Concanavalin A-like lectins/glucanases"/>
    <property type="match status" value="1"/>
</dbReference>
<dbReference type="Gene3D" id="2.120.10.30">
    <property type="entry name" value="TolB, C-terminal domain"/>
    <property type="match status" value="1"/>
</dbReference>
<dbReference type="InterPro" id="IPR011042">
    <property type="entry name" value="6-blade_b-propeller_TolB-like"/>
</dbReference>
<feature type="transmembrane region" description="Helical" evidence="3">
    <location>
        <begin position="1488"/>
        <end position="1505"/>
    </location>
</feature>
<dbReference type="NCBIfam" id="TIGR04126">
    <property type="entry name" value="PGF_CTERM"/>
    <property type="match status" value="1"/>
</dbReference>
<dbReference type="PANTHER" id="PTHR19328:SF13">
    <property type="entry name" value="HIPL1 PROTEIN"/>
    <property type="match status" value="1"/>
</dbReference>
<dbReference type="Pfam" id="PF18204">
    <property type="entry name" value="PGF-CTERM"/>
    <property type="match status" value="1"/>
</dbReference>
<sequence length="1510" mass="155218">MIRSDTRQRALAVLLAIVTLTSSITAGVVFAAGPAAAHDDHTAGGGTDGSNEWATDSDAFRKETVLSGLQRPTETVFLPDGRMLVIQQGGEILIDDPDTNDGAETYLDLKNVDSIESQRERGLLGIALAPDFQQSGEFYLYYTRLANPNAEEKVDTDPRNVLAKFEHVENGGGTASRGEPAGESIEDAILWRNEIRAGNSIACCHFGGGLDVGPDGKIYITTGDEFQGWRAQDLSVPDGKVIRLNQDGSIPQDNPYANDGDPETLGEIWASGLRNPYRAKFAPNGNFYIGEVGGNKEPESQEDINIGQKGANYGWPDCEGMCEDPSYTDPLYTYSHGESGFRPGAAVTVGPVYTGDAYPDEYDNVLFYSDYNDGWIKYLTLNDDGTEVGASYNFARQAGAIVSMTTGPDGALYGTNYIGQTGEGSIIRYVYEGTDADTVPSIDSTSVTPQSGAAPLDVTFEASASDPDGDDLTYTWYFGDGTSAEGASVTHTYETAGSYDAYVEVTDGNATVESDTTTVSAGGAPNVEITSPADGSTFRAGESIDVTANVTDPEDGDLSGDAIEWSVRLAHNAHIHPDSTPTGESFTFDVPTTGHPTTGDVGYTISVTATDSDGLQTTKSVEIRPEEVDVTLRTEPDGVPVDVEGAPHSTDGGYTFDTVIGYEHSLSAPQSVCRQGTTYEFANWSDGDTDRTRTYTVPDADATLTAQYEAAGSCEGPPQSGLVGHYETDAGVTTNGSAVTGWTDASGNGNDLDAAGAPQFVAGGADGAAAVAFDGEDDVLRRTGLTGFPAGDEDRTMFLVANYTDNDGGFGGAAYGAAASNRAFGLVVDDDGMLTVQGFGGGNDFPADRRGLGAGWLTQSVVYEGGQFTQYANGQQLNSGTHQFQTNPKRFVVGGEITPPPYTEMQVSAVLVYDRALSETERRQVQNYLAAKYVGTDGANEPPRLDDISVTYTGGQKVVDVTSRATDDGDVDASSVRVVEEPTNGTVTNPGNGSVTYTTTNANATGDAFTVAISDANGSESAPATVDLTYQISEANAPPTANDDAATVTAGESVEIPVTANDGDADGAVDDASVTVVDGPAAGEVTTNGDGTVTYTHTGDGATTDSFTYEVADGDGAVSNVATVEVTVEAAAPADDGTPETRDDYASVDPGGEVTVDVLANDSANVDAETLRIDGDGEFGTATVTNGELVYRHDGGATGDDLIEYTVADESGNRSAPTFVFVDVNESTAPVPDDGGSDGSDDSSGDGDNENDSSNDGGNGNDGDDSNDGGSNPPANPGGGGGGDDDDDDDRPSRQSSPSGSSGSSGSVPSADEEATFRVSNLTLSATNVGVGERVNASADVGNVGDANGTTTVELAVGNGTVASRNVTLDAGANATLAFSHAFDAAGTYELRVGNRSAGSVTVVDASRTNGSAGGDDAGTVTAGSGDDEATDGDESGVTDGGETGDGATAADGGSDAAAGADTPPEASDDESQLTSETGTGTSTGTPGFGVVVAVFSMLLAATLARRRHD</sequence>
<evidence type="ECO:0000259" key="4">
    <source>
        <dbReference type="PROSITE" id="PS50093"/>
    </source>
</evidence>
<dbReference type="InterPro" id="IPR022409">
    <property type="entry name" value="PKD/Chitinase_dom"/>
</dbReference>
<dbReference type="RefSeq" id="WP_089811220.1">
    <property type="nucleotide sequence ID" value="NZ_FOYT01000006.1"/>
</dbReference>
<feature type="compositionally biased region" description="Low complexity" evidence="2">
    <location>
        <begin position="1478"/>
        <end position="1487"/>
    </location>
</feature>
<dbReference type="InterPro" id="IPR012938">
    <property type="entry name" value="Glc/Sorbosone_DH"/>
</dbReference>
<dbReference type="CDD" id="cd00146">
    <property type="entry name" value="PKD"/>
    <property type="match status" value="1"/>
</dbReference>
<dbReference type="STRING" id="553469.SAMN04487947_4127"/>
<evidence type="ECO:0000256" key="1">
    <source>
        <dbReference type="ARBA" id="ARBA00022729"/>
    </source>
</evidence>
<dbReference type="Gene3D" id="2.60.40.10">
    <property type="entry name" value="Immunoglobulins"/>
    <property type="match status" value="3"/>
</dbReference>
<dbReference type="Gene3D" id="2.60.40.2810">
    <property type="match status" value="1"/>
</dbReference>
<feature type="region of interest" description="Disordered" evidence="2">
    <location>
        <begin position="517"/>
        <end position="537"/>
    </location>
</feature>
<dbReference type="Pfam" id="PF17963">
    <property type="entry name" value="Big_9"/>
    <property type="match status" value="3"/>
</dbReference>
<keyword evidence="3" id="KW-0812">Transmembrane</keyword>